<dbReference type="GO" id="GO:0003677">
    <property type="term" value="F:DNA binding"/>
    <property type="evidence" value="ECO:0007669"/>
    <property type="project" value="UniProtKB-UniRule"/>
</dbReference>
<reference evidence="8" key="1">
    <citation type="submission" date="2016-07" db="EMBL/GenBank/DDBJ databases">
        <authorList>
            <person name="Florea S."/>
            <person name="Webb J.S."/>
            <person name="Jaromczyk J."/>
            <person name="Schardl C.L."/>
        </authorList>
    </citation>
    <scope>NUCLEOTIDE SEQUENCE [LARGE SCALE GENOMIC DNA]</scope>
    <source>
        <strain evidence="8">1YdBTEX2</strain>
    </source>
</reference>
<dbReference type="InterPro" id="IPR036953">
    <property type="entry name" value="GreA/GreB_C_sf"/>
</dbReference>
<dbReference type="Gene3D" id="3.10.50.30">
    <property type="entry name" value="Transcription elongation factor, GreA/GreB, C-terminal domain"/>
    <property type="match status" value="1"/>
</dbReference>
<name>A0A1D3JU94_PSEVE</name>
<keyword evidence="3 4" id="KW-0804">Transcription</keyword>
<dbReference type="Pfam" id="PF03449">
    <property type="entry name" value="GreA_GreB_N"/>
    <property type="match status" value="1"/>
</dbReference>
<evidence type="ECO:0000313" key="8">
    <source>
        <dbReference type="Proteomes" id="UP000245431"/>
    </source>
</evidence>
<keyword evidence="7" id="KW-0251">Elongation factor</keyword>
<dbReference type="InterPro" id="IPR023459">
    <property type="entry name" value="Tscrpt_elong_fac_GreA/B_fam"/>
</dbReference>
<comment type="function">
    <text evidence="4">Necessary for efficient RNA polymerase transcription elongation past template-encoded arresting sites. The arresting sites in DNA have the property of trapping a certain fraction of elongating RNA polymerases that pass through, resulting in locked ternary complexes. Cleavage of the nascent transcript by cleavage factors such as GreA or GreB allows the resumption of elongation from the new 3'terminus. GreB releases sequences of up to 9 nucleotides in length.</text>
</comment>
<dbReference type="InterPro" id="IPR028624">
    <property type="entry name" value="Tscrpt_elong_fac_GreA/B"/>
</dbReference>
<protein>
    <recommendedName>
        <fullName evidence="4">Transcription elongation factor GreB</fullName>
    </recommendedName>
    <alternativeName>
        <fullName evidence="4">Transcript cleavage factor GreB</fullName>
    </alternativeName>
</protein>
<dbReference type="PROSITE" id="PS00830">
    <property type="entry name" value="GREAB_2"/>
    <property type="match status" value="1"/>
</dbReference>
<sequence>MRGVRGSGYFPRFIYHHPLFVDAGPACRGVLESMDIAWGCTRLSTKLITKEGHEALKKELDYLWREKRPDTTRKVTWAASLGDRSENADYQYNKKLLREIDRRVRYLRKRLEDMRVVEYMPEQEGRVFFGAWVDIENEQGETKRFRIVGYDEIYERMDYISIDSPMARALLRKQVDDEAIVQTPNGEVCWWITAIEYVK</sequence>
<keyword evidence="7" id="KW-0648">Protein biosynthesis</keyword>
<dbReference type="Proteomes" id="UP000245431">
    <property type="component" value="Chromosome PVE_r1"/>
</dbReference>
<dbReference type="NCBIfam" id="NF002506">
    <property type="entry name" value="PRK01885.1"/>
    <property type="match status" value="1"/>
</dbReference>
<dbReference type="FunFam" id="3.10.50.30:FF:000001">
    <property type="entry name" value="Transcription elongation factor GreA"/>
    <property type="match status" value="1"/>
</dbReference>
<dbReference type="GO" id="GO:0070063">
    <property type="term" value="F:RNA polymerase binding"/>
    <property type="evidence" value="ECO:0007669"/>
    <property type="project" value="InterPro"/>
</dbReference>
<dbReference type="PANTHER" id="PTHR30437">
    <property type="entry name" value="TRANSCRIPTION ELONGATION FACTOR GREA"/>
    <property type="match status" value="1"/>
</dbReference>
<dbReference type="GO" id="GO:0003746">
    <property type="term" value="F:translation elongation factor activity"/>
    <property type="evidence" value="ECO:0007669"/>
    <property type="project" value="UniProtKB-KW"/>
</dbReference>
<dbReference type="Pfam" id="PF01272">
    <property type="entry name" value="GreA_GreB"/>
    <property type="match status" value="1"/>
</dbReference>
<organism evidence="7 8">
    <name type="scientific">Pseudomonas veronii 1YdBTEX2</name>
    <dbReference type="NCBI Taxonomy" id="1295141"/>
    <lineage>
        <taxon>Bacteria</taxon>
        <taxon>Pseudomonadati</taxon>
        <taxon>Pseudomonadota</taxon>
        <taxon>Gammaproteobacteria</taxon>
        <taxon>Pseudomonadales</taxon>
        <taxon>Pseudomonadaceae</taxon>
        <taxon>Pseudomonas</taxon>
    </lineage>
</organism>
<gene>
    <name evidence="4 7" type="primary">greB</name>
    <name evidence="7" type="ORF">PVE_R1G1764</name>
</gene>
<evidence type="ECO:0000256" key="4">
    <source>
        <dbReference type="HAMAP-Rule" id="MF_00930"/>
    </source>
</evidence>
<dbReference type="InterPro" id="IPR018151">
    <property type="entry name" value="TF_GreA/GreB_CS"/>
</dbReference>
<dbReference type="SUPFAM" id="SSF46557">
    <property type="entry name" value="GreA transcript cleavage protein, N-terminal domain"/>
    <property type="match status" value="1"/>
</dbReference>
<dbReference type="InterPro" id="IPR022691">
    <property type="entry name" value="Tscrpt_elong_fac_GreA/B_N"/>
</dbReference>
<keyword evidence="1 4" id="KW-0805">Transcription regulation</keyword>
<proteinExistence type="inferred from homology"/>
<dbReference type="NCBIfam" id="TIGR01461">
    <property type="entry name" value="greB"/>
    <property type="match status" value="1"/>
</dbReference>
<feature type="domain" description="Transcription elongation factor GreA/GreB C-terminal" evidence="5">
    <location>
        <begin position="123"/>
        <end position="197"/>
    </location>
</feature>
<evidence type="ECO:0000256" key="2">
    <source>
        <dbReference type="ARBA" id="ARBA00023125"/>
    </source>
</evidence>
<evidence type="ECO:0000256" key="3">
    <source>
        <dbReference type="ARBA" id="ARBA00023163"/>
    </source>
</evidence>
<evidence type="ECO:0000256" key="1">
    <source>
        <dbReference type="ARBA" id="ARBA00023015"/>
    </source>
</evidence>
<accession>A0A1D3JU94</accession>
<dbReference type="InterPro" id="IPR001437">
    <property type="entry name" value="Tscrpt_elong_fac_GreA/B_C"/>
</dbReference>
<dbReference type="SUPFAM" id="SSF54534">
    <property type="entry name" value="FKBP-like"/>
    <property type="match status" value="1"/>
</dbReference>
<dbReference type="HAMAP" id="MF_00105">
    <property type="entry name" value="GreA_GreB"/>
    <property type="match status" value="1"/>
</dbReference>
<dbReference type="HAMAP" id="MF_00930">
    <property type="entry name" value="GreB"/>
    <property type="match status" value="1"/>
</dbReference>
<dbReference type="AlphaFoldDB" id="A0A1D3JU94"/>
<evidence type="ECO:0000313" key="7">
    <source>
        <dbReference type="EMBL" id="SBW79650.1"/>
    </source>
</evidence>
<dbReference type="FunFam" id="1.10.287.180:FF:000001">
    <property type="entry name" value="Transcription elongation factor GreA"/>
    <property type="match status" value="1"/>
</dbReference>
<dbReference type="Gene3D" id="1.10.287.180">
    <property type="entry name" value="Transcription elongation factor, GreA/GreB, N-terminal domain"/>
    <property type="match status" value="1"/>
</dbReference>
<evidence type="ECO:0000259" key="5">
    <source>
        <dbReference type="Pfam" id="PF01272"/>
    </source>
</evidence>
<evidence type="ECO:0000259" key="6">
    <source>
        <dbReference type="Pfam" id="PF03449"/>
    </source>
</evidence>
<feature type="domain" description="Transcription elongation factor GreA/GreB N-terminal" evidence="6">
    <location>
        <begin position="47"/>
        <end position="116"/>
    </location>
</feature>
<dbReference type="EMBL" id="LT599583">
    <property type="protein sequence ID" value="SBW79650.1"/>
    <property type="molecule type" value="Genomic_DNA"/>
</dbReference>
<dbReference type="GO" id="GO:0006354">
    <property type="term" value="P:DNA-templated transcription elongation"/>
    <property type="evidence" value="ECO:0007669"/>
    <property type="project" value="TreeGrafter"/>
</dbReference>
<dbReference type="InterPro" id="IPR006358">
    <property type="entry name" value="Tscrpt_elong_fac_GreB"/>
</dbReference>
<comment type="similarity">
    <text evidence="4">Belongs to the GreA/GreB family. GreB subfamily.</text>
</comment>
<dbReference type="InterPro" id="IPR036805">
    <property type="entry name" value="Tscrpt_elong_fac_GreA/B_N_sf"/>
</dbReference>
<keyword evidence="2 4" id="KW-0238">DNA-binding</keyword>
<dbReference type="PANTHER" id="PTHR30437:SF6">
    <property type="entry name" value="TRANSCRIPTION ELONGATION FACTOR GREB"/>
    <property type="match status" value="1"/>
</dbReference>
<dbReference type="GO" id="GO:0032784">
    <property type="term" value="P:regulation of DNA-templated transcription elongation"/>
    <property type="evidence" value="ECO:0007669"/>
    <property type="project" value="UniProtKB-UniRule"/>
</dbReference>